<protein>
    <recommendedName>
        <fullName evidence="1">non-specific serine/threonine protein kinase</fullName>
        <ecNumber evidence="1">2.7.11.1</ecNumber>
    </recommendedName>
</protein>
<dbReference type="Gene3D" id="1.10.510.10">
    <property type="entry name" value="Transferase(Phosphotransferase) domain 1"/>
    <property type="match status" value="1"/>
</dbReference>
<evidence type="ECO:0000256" key="2">
    <source>
        <dbReference type="ARBA" id="ARBA00022527"/>
    </source>
</evidence>
<evidence type="ECO:0000256" key="6">
    <source>
        <dbReference type="ARBA" id="ARBA00022840"/>
    </source>
</evidence>
<organism evidence="11 12">
    <name type="scientific">Aureobasidium pullulans</name>
    <name type="common">Black yeast</name>
    <name type="synonym">Pullularia pullulans</name>
    <dbReference type="NCBI Taxonomy" id="5580"/>
    <lineage>
        <taxon>Eukaryota</taxon>
        <taxon>Fungi</taxon>
        <taxon>Dikarya</taxon>
        <taxon>Ascomycota</taxon>
        <taxon>Pezizomycotina</taxon>
        <taxon>Dothideomycetes</taxon>
        <taxon>Dothideomycetidae</taxon>
        <taxon>Dothideales</taxon>
        <taxon>Saccotheciaceae</taxon>
        <taxon>Aureobasidium</taxon>
    </lineage>
</organism>
<dbReference type="SMART" id="SM00220">
    <property type="entry name" value="S_TKc"/>
    <property type="match status" value="1"/>
</dbReference>
<dbReference type="Gene3D" id="3.30.200.20">
    <property type="entry name" value="Phosphorylase Kinase, domain 1"/>
    <property type="match status" value="1"/>
</dbReference>
<feature type="compositionally biased region" description="Basic and acidic residues" evidence="9">
    <location>
        <begin position="12"/>
        <end position="28"/>
    </location>
</feature>
<evidence type="ECO:0000256" key="5">
    <source>
        <dbReference type="ARBA" id="ARBA00022777"/>
    </source>
</evidence>
<feature type="region of interest" description="Disordered" evidence="9">
    <location>
        <begin position="198"/>
        <end position="281"/>
    </location>
</feature>
<dbReference type="GO" id="GO:0004674">
    <property type="term" value="F:protein serine/threonine kinase activity"/>
    <property type="evidence" value="ECO:0007669"/>
    <property type="project" value="UniProtKB-KW"/>
</dbReference>
<keyword evidence="5 11" id="KW-0418">Kinase</keyword>
<sequence length="1006" mass="115914">MPVTPNIQALRFFDKRPFSTRSRNERRSRAQPSPPQLSTPPPPPTAVQPEQTVHVVDCGSNHLNMQCQGSLSEPPQSRLNRLRRKTSKWFTNRRPAKDISSLDSSPTLDSPFSREANITANLRPALKPQVESEEDVQRLPRAVHFDGTLECVEDKFNIVPPWGTCPQWVGIRSSLHYSPSDHAETLSDVYQTDTIIRRARRHPRRSALPAEYHNNSTTGSSVGSADVSSASPVSQISTRRTSLQTSGPESTKNSVIPQHTSASSDASSASTTVIRHDAKPKLPSVPESFADALKRFPVDENSPKVRPWKIETIEDISCLKIYLETFFNERYIEPRSERSIRRQRLYDHLDQSSLSVSEKEELIRQWEQSESTHLRRLRTLKSTSVVRHATKGTFNAGFQELRILGKGSFGQVKLVTDAEHFLTEEPSPCSLDNAPCTTLVRRGSQDPRRMKDYYAMKVIRKAEQIRQCQEARLRGERDFLVKAEGSQWIVPLIASFQDNTNLYLVMEFMIGGDFLQYLIRHDILSEEDTKFYMAEMILGIEETHKMGWIHRDVKPDNFLIHSSGHLKISDFGLAFDSHWSHFNDYYDTMRHSILTKYDINLKGDAQDERDERDERDRARTARQRNGVRGHTRTGDLSLDMDNAYDIEQLLRMPSRMQKNRPASCVGTKQYMAPELVAGQSYDGRCDWWSLGCIIFDVSVDRTFTDIMADDLQVLLLKNTLLVRRQSEDSQLDHGERLSRSGITYPTPSKTAINLMKLLLREQDRRLGSAAYIRRPYRYPKRHHSAPESSVVAADDAEEIKAHPFFSTIHWESLHRSRPPFVPEAVEDVAMYFEPEDNLINGIGTSYMSLRKKGDPKAKPWVNQQLMGPYYERWVAEQRAIEKFRMGFPRWTDKYFEACKKEYGDHWEGFKRHRINETRNAKLRRGIDLDVEVNQIFGMGGRAPRPKDILLRDPRWKDRVLERRKVGAFLGYTYRSPRYIFPEVGKEKTPVFSRPTIIPVNDHDDHE</sequence>
<dbReference type="InterPro" id="IPR000719">
    <property type="entry name" value="Prot_kinase_dom"/>
</dbReference>
<evidence type="ECO:0000256" key="1">
    <source>
        <dbReference type="ARBA" id="ARBA00012513"/>
    </source>
</evidence>
<comment type="caution">
    <text evidence="11">The sequence shown here is derived from an EMBL/GenBank/DDBJ whole genome shotgun (WGS) entry which is preliminary data.</text>
</comment>
<dbReference type="EC" id="2.7.11.1" evidence="1"/>
<reference evidence="11 12" key="1">
    <citation type="submission" date="2018-10" db="EMBL/GenBank/DDBJ databases">
        <title>Fifty Aureobasidium pullulans genomes reveal a recombining polyextremotolerant generalist.</title>
        <authorList>
            <person name="Gostincar C."/>
            <person name="Turk M."/>
            <person name="Zajc J."/>
            <person name="Gunde-Cimerman N."/>
        </authorList>
    </citation>
    <scope>NUCLEOTIDE SEQUENCE [LARGE SCALE GENOMIC DNA]</scope>
    <source>
        <strain evidence="11 12">EXF-11013</strain>
    </source>
</reference>
<dbReference type="GO" id="GO:0035556">
    <property type="term" value="P:intracellular signal transduction"/>
    <property type="evidence" value="ECO:0007669"/>
    <property type="project" value="TreeGrafter"/>
</dbReference>
<feature type="domain" description="Protein kinase" evidence="10">
    <location>
        <begin position="398"/>
        <end position="777"/>
    </location>
</feature>
<dbReference type="EMBL" id="QZAL01000091">
    <property type="protein sequence ID" value="THW39565.1"/>
    <property type="molecule type" value="Genomic_DNA"/>
</dbReference>
<proteinExistence type="predicted"/>
<dbReference type="PANTHER" id="PTHR24356">
    <property type="entry name" value="SERINE/THREONINE-PROTEIN KINASE"/>
    <property type="match status" value="1"/>
</dbReference>
<feature type="region of interest" description="Disordered" evidence="9">
    <location>
        <begin position="604"/>
        <end position="636"/>
    </location>
</feature>
<dbReference type="Proteomes" id="UP000310687">
    <property type="component" value="Unassembled WGS sequence"/>
</dbReference>
<feature type="region of interest" description="Disordered" evidence="9">
    <location>
        <begin position="1"/>
        <end position="49"/>
    </location>
</feature>
<dbReference type="GO" id="GO:0005524">
    <property type="term" value="F:ATP binding"/>
    <property type="evidence" value="ECO:0007669"/>
    <property type="project" value="UniProtKB-KW"/>
</dbReference>
<keyword evidence="6" id="KW-0067">ATP-binding</keyword>
<dbReference type="InterPro" id="IPR050236">
    <property type="entry name" value="Ser_Thr_kinase_AGC"/>
</dbReference>
<feature type="compositionally biased region" description="Basic residues" evidence="9">
    <location>
        <begin position="620"/>
        <end position="631"/>
    </location>
</feature>
<name>A0A4S8XNQ3_AURPU</name>
<comment type="catalytic activity">
    <reaction evidence="7">
        <text>L-threonyl-[protein] + ATP = O-phospho-L-threonyl-[protein] + ADP + H(+)</text>
        <dbReference type="Rhea" id="RHEA:46608"/>
        <dbReference type="Rhea" id="RHEA-COMP:11060"/>
        <dbReference type="Rhea" id="RHEA-COMP:11605"/>
        <dbReference type="ChEBI" id="CHEBI:15378"/>
        <dbReference type="ChEBI" id="CHEBI:30013"/>
        <dbReference type="ChEBI" id="CHEBI:30616"/>
        <dbReference type="ChEBI" id="CHEBI:61977"/>
        <dbReference type="ChEBI" id="CHEBI:456216"/>
        <dbReference type="EC" id="2.7.11.1"/>
    </reaction>
</comment>
<dbReference type="Pfam" id="PF00069">
    <property type="entry name" value="Pkinase"/>
    <property type="match status" value="2"/>
</dbReference>
<evidence type="ECO:0000256" key="4">
    <source>
        <dbReference type="ARBA" id="ARBA00022741"/>
    </source>
</evidence>
<dbReference type="AlphaFoldDB" id="A0A4S8XNQ3"/>
<feature type="compositionally biased region" description="Low complexity" evidence="9">
    <location>
        <begin position="216"/>
        <end position="234"/>
    </location>
</feature>
<keyword evidence="4" id="KW-0547">Nucleotide-binding</keyword>
<feature type="compositionally biased region" description="Polar residues" evidence="9">
    <location>
        <begin position="235"/>
        <end position="259"/>
    </location>
</feature>
<dbReference type="SUPFAM" id="SSF56112">
    <property type="entry name" value="Protein kinase-like (PK-like)"/>
    <property type="match status" value="1"/>
</dbReference>
<keyword evidence="3" id="KW-0808">Transferase</keyword>
<feature type="compositionally biased region" description="Pro residues" evidence="9">
    <location>
        <begin position="32"/>
        <end position="46"/>
    </location>
</feature>
<dbReference type="InterPro" id="IPR011009">
    <property type="entry name" value="Kinase-like_dom_sf"/>
</dbReference>
<evidence type="ECO:0000256" key="7">
    <source>
        <dbReference type="ARBA" id="ARBA00047899"/>
    </source>
</evidence>
<dbReference type="PROSITE" id="PS50011">
    <property type="entry name" value="PROTEIN_KINASE_DOM"/>
    <property type="match status" value="1"/>
</dbReference>
<gene>
    <name evidence="11" type="ORF">D6D22_06253</name>
</gene>
<comment type="catalytic activity">
    <reaction evidence="8">
        <text>L-seryl-[protein] + ATP = O-phospho-L-seryl-[protein] + ADP + H(+)</text>
        <dbReference type="Rhea" id="RHEA:17989"/>
        <dbReference type="Rhea" id="RHEA-COMP:9863"/>
        <dbReference type="Rhea" id="RHEA-COMP:11604"/>
        <dbReference type="ChEBI" id="CHEBI:15378"/>
        <dbReference type="ChEBI" id="CHEBI:29999"/>
        <dbReference type="ChEBI" id="CHEBI:30616"/>
        <dbReference type="ChEBI" id="CHEBI:83421"/>
        <dbReference type="ChEBI" id="CHEBI:456216"/>
        <dbReference type="EC" id="2.7.11.1"/>
    </reaction>
</comment>
<evidence type="ECO:0000313" key="12">
    <source>
        <dbReference type="Proteomes" id="UP000310687"/>
    </source>
</evidence>
<evidence type="ECO:0000256" key="8">
    <source>
        <dbReference type="ARBA" id="ARBA00048679"/>
    </source>
</evidence>
<evidence type="ECO:0000256" key="9">
    <source>
        <dbReference type="SAM" id="MobiDB-lite"/>
    </source>
</evidence>
<accession>A0A4S8XNQ3</accession>
<evidence type="ECO:0000256" key="3">
    <source>
        <dbReference type="ARBA" id="ARBA00022679"/>
    </source>
</evidence>
<evidence type="ECO:0000259" key="10">
    <source>
        <dbReference type="PROSITE" id="PS50011"/>
    </source>
</evidence>
<evidence type="ECO:0000313" key="11">
    <source>
        <dbReference type="EMBL" id="THW39565.1"/>
    </source>
</evidence>
<feature type="compositionally biased region" description="Low complexity" evidence="9">
    <location>
        <begin position="260"/>
        <end position="272"/>
    </location>
</feature>
<dbReference type="PANTHER" id="PTHR24356:SF400">
    <property type="entry name" value="SERINE_THREONINE-PROTEIN KINASE CBK1"/>
    <property type="match status" value="1"/>
</dbReference>
<keyword evidence="2" id="KW-0723">Serine/threonine-protein kinase</keyword>